<name>A0A4U8UVE9_STECR</name>
<dbReference type="Proteomes" id="UP000298663">
    <property type="component" value="Unassembled WGS sequence"/>
</dbReference>
<proteinExistence type="predicted"/>
<dbReference type="EMBL" id="AZBU02000001">
    <property type="protein sequence ID" value="TMS36954.1"/>
    <property type="molecule type" value="Genomic_DNA"/>
</dbReference>
<evidence type="ECO:0000313" key="2">
    <source>
        <dbReference type="Proteomes" id="UP000298663"/>
    </source>
</evidence>
<reference evidence="1 2" key="1">
    <citation type="journal article" date="2015" name="Genome Biol.">
        <title>Comparative genomics of Steinernema reveals deeply conserved gene regulatory networks.</title>
        <authorList>
            <person name="Dillman A.R."/>
            <person name="Macchietto M."/>
            <person name="Porter C.F."/>
            <person name="Rogers A."/>
            <person name="Williams B."/>
            <person name="Antoshechkin I."/>
            <person name="Lee M.M."/>
            <person name="Goodwin Z."/>
            <person name="Lu X."/>
            <person name="Lewis E.E."/>
            <person name="Goodrich-Blair H."/>
            <person name="Stock S.P."/>
            <person name="Adams B.J."/>
            <person name="Sternberg P.W."/>
            <person name="Mortazavi A."/>
        </authorList>
    </citation>
    <scope>NUCLEOTIDE SEQUENCE [LARGE SCALE GENOMIC DNA]</scope>
    <source>
        <strain evidence="1 2">ALL</strain>
    </source>
</reference>
<comment type="caution">
    <text evidence="1">The sequence shown here is derived from an EMBL/GenBank/DDBJ whole genome shotgun (WGS) entry which is preliminary data.</text>
</comment>
<accession>A0A4U8UVE9</accession>
<sequence length="100" mass="11642">MRRPWVQMRCVNRCALPDSSVARLPYIPFEVSVEPRPWNQRTVRKANVFTRRALCFKQKGSSSARKHQFSPRFPTRNIDPRWKSIIAAHAGPTAAYAFRD</sequence>
<organism evidence="1 2">
    <name type="scientific">Steinernema carpocapsae</name>
    <name type="common">Entomopathogenic nematode</name>
    <dbReference type="NCBI Taxonomy" id="34508"/>
    <lineage>
        <taxon>Eukaryota</taxon>
        <taxon>Metazoa</taxon>
        <taxon>Ecdysozoa</taxon>
        <taxon>Nematoda</taxon>
        <taxon>Chromadorea</taxon>
        <taxon>Rhabditida</taxon>
        <taxon>Tylenchina</taxon>
        <taxon>Panagrolaimomorpha</taxon>
        <taxon>Strongyloidoidea</taxon>
        <taxon>Steinernematidae</taxon>
        <taxon>Steinernema</taxon>
    </lineage>
</organism>
<evidence type="ECO:0000313" key="1">
    <source>
        <dbReference type="EMBL" id="TMS36954.1"/>
    </source>
</evidence>
<gene>
    <name evidence="1" type="ORF">L596_003999</name>
</gene>
<reference evidence="1 2" key="2">
    <citation type="journal article" date="2019" name="G3 (Bethesda)">
        <title>Hybrid Assembly of the Genome of the Entomopathogenic Nematode Steinernema carpocapsae Identifies the X-Chromosome.</title>
        <authorList>
            <person name="Serra L."/>
            <person name="Macchietto M."/>
            <person name="Macias-Munoz A."/>
            <person name="McGill C.J."/>
            <person name="Rodriguez I.M."/>
            <person name="Rodriguez B."/>
            <person name="Murad R."/>
            <person name="Mortazavi A."/>
        </authorList>
    </citation>
    <scope>NUCLEOTIDE SEQUENCE [LARGE SCALE GENOMIC DNA]</scope>
    <source>
        <strain evidence="1 2">ALL</strain>
    </source>
</reference>
<keyword evidence="2" id="KW-1185">Reference proteome</keyword>
<dbReference type="AlphaFoldDB" id="A0A4U8UVE9"/>
<protein>
    <submittedName>
        <fullName evidence="1">Uncharacterized protein</fullName>
    </submittedName>
</protein>